<dbReference type="InterPro" id="IPR011989">
    <property type="entry name" value="ARM-like"/>
</dbReference>
<evidence type="ECO:0000256" key="3">
    <source>
        <dbReference type="ARBA" id="ARBA00022737"/>
    </source>
</evidence>
<dbReference type="Pfam" id="PF00514">
    <property type="entry name" value="Arm"/>
    <property type="match status" value="4"/>
</dbReference>
<dbReference type="GO" id="GO:0005737">
    <property type="term" value="C:cytoplasm"/>
    <property type="evidence" value="ECO:0007669"/>
    <property type="project" value="TreeGrafter"/>
</dbReference>
<feature type="repeat" description="ARM" evidence="6">
    <location>
        <begin position="696"/>
        <end position="733"/>
    </location>
</feature>
<dbReference type="GO" id="GO:0005634">
    <property type="term" value="C:nucleus"/>
    <property type="evidence" value="ECO:0007669"/>
    <property type="project" value="TreeGrafter"/>
</dbReference>
<dbReference type="AlphaFoldDB" id="A0A8B9KS38"/>
<feature type="region of interest" description="Disordered" evidence="7">
    <location>
        <begin position="258"/>
        <end position="300"/>
    </location>
</feature>
<evidence type="ECO:0000256" key="7">
    <source>
        <dbReference type="SAM" id="MobiDB-lite"/>
    </source>
</evidence>
<dbReference type="GO" id="GO:0005886">
    <property type="term" value="C:plasma membrane"/>
    <property type="evidence" value="ECO:0007669"/>
    <property type="project" value="TreeGrafter"/>
</dbReference>
<dbReference type="SMART" id="SM00185">
    <property type="entry name" value="ARM"/>
    <property type="match status" value="5"/>
</dbReference>
<keyword evidence="4" id="KW-0130">Cell adhesion</keyword>
<feature type="repeat" description="ARM" evidence="6">
    <location>
        <begin position="425"/>
        <end position="462"/>
    </location>
</feature>
<dbReference type="PROSITE" id="PS50176">
    <property type="entry name" value="ARM_REPEAT"/>
    <property type="match status" value="3"/>
</dbReference>
<organism evidence="8 9">
    <name type="scientific">Astyanax mexicanus</name>
    <name type="common">Blind cave fish</name>
    <name type="synonym">Astyanax fasciatus mexicanus</name>
    <dbReference type="NCBI Taxonomy" id="7994"/>
    <lineage>
        <taxon>Eukaryota</taxon>
        <taxon>Metazoa</taxon>
        <taxon>Chordata</taxon>
        <taxon>Craniata</taxon>
        <taxon>Vertebrata</taxon>
        <taxon>Euteleostomi</taxon>
        <taxon>Actinopterygii</taxon>
        <taxon>Neopterygii</taxon>
        <taxon>Teleostei</taxon>
        <taxon>Ostariophysi</taxon>
        <taxon>Characiformes</taxon>
        <taxon>Characoidei</taxon>
        <taxon>Acestrorhamphidae</taxon>
        <taxon>Acestrorhamphinae</taxon>
        <taxon>Astyanax</taxon>
    </lineage>
</organism>
<feature type="compositionally biased region" description="Basic and acidic residues" evidence="7">
    <location>
        <begin position="889"/>
        <end position="899"/>
    </location>
</feature>
<dbReference type="InterPro" id="IPR000225">
    <property type="entry name" value="Armadillo"/>
</dbReference>
<protein>
    <submittedName>
        <fullName evidence="8">ARVCF delta catenin family member b</fullName>
    </submittedName>
</protein>
<accession>A0A8B9KS38</accession>
<dbReference type="Proteomes" id="UP000694621">
    <property type="component" value="Unplaced"/>
</dbReference>
<evidence type="ECO:0000256" key="1">
    <source>
        <dbReference type="ARBA" id="ARBA00004282"/>
    </source>
</evidence>
<feature type="repeat" description="ARM" evidence="6">
    <location>
        <begin position="468"/>
        <end position="511"/>
    </location>
</feature>
<feature type="compositionally biased region" description="Low complexity" evidence="7">
    <location>
        <begin position="838"/>
        <end position="850"/>
    </location>
</feature>
<dbReference type="InterPro" id="IPR028435">
    <property type="entry name" value="Plakophilin/d_Catenin"/>
</dbReference>
<feature type="region of interest" description="Disordered" evidence="7">
    <location>
        <begin position="359"/>
        <end position="379"/>
    </location>
</feature>
<feature type="region of interest" description="Disordered" evidence="7">
    <location>
        <begin position="876"/>
        <end position="916"/>
    </location>
</feature>
<evidence type="ECO:0000256" key="2">
    <source>
        <dbReference type="ARBA" id="ARBA00005462"/>
    </source>
</evidence>
<dbReference type="PANTHER" id="PTHR10372:SF5">
    <property type="entry name" value="SPLICING REGULATOR ARVCF"/>
    <property type="match status" value="1"/>
</dbReference>
<feature type="region of interest" description="Disordered" evidence="7">
    <location>
        <begin position="584"/>
        <end position="633"/>
    </location>
</feature>
<feature type="compositionally biased region" description="Basic and acidic residues" evidence="7">
    <location>
        <begin position="619"/>
        <end position="633"/>
    </location>
</feature>
<dbReference type="GO" id="GO:0098609">
    <property type="term" value="P:cell-cell adhesion"/>
    <property type="evidence" value="ECO:0007669"/>
    <property type="project" value="InterPro"/>
</dbReference>
<evidence type="ECO:0000256" key="6">
    <source>
        <dbReference type="PROSITE-ProRule" id="PRU00259"/>
    </source>
</evidence>
<evidence type="ECO:0000256" key="4">
    <source>
        <dbReference type="ARBA" id="ARBA00022889"/>
    </source>
</evidence>
<dbReference type="SUPFAM" id="SSF48371">
    <property type="entry name" value="ARM repeat"/>
    <property type="match status" value="1"/>
</dbReference>
<feature type="compositionally biased region" description="Basic and acidic residues" evidence="7">
    <location>
        <begin position="906"/>
        <end position="916"/>
    </location>
</feature>
<dbReference type="Ensembl" id="ENSAMXT00005044565.1">
    <property type="protein sequence ID" value="ENSAMXP00005040924.1"/>
    <property type="gene ID" value="ENSAMXG00005018822.1"/>
</dbReference>
<comment type="similarity">
    <text evidence="2">Belongs to the beta-catenin family.</text>
</comment>
<name>A0A8B9KS38_ASTMX</name>
<comment type="subcellular location">
    <subcellularLocation>
        <location evidence="1">Cell junction</location>
    </subcellularLocation>
</comment>
<feature type="region of interest" description="Disordered" evidence="7">
    <location>
        <begin position="86"/>
        <end position="110"/>
    </location>
</feature>
<feature type="compositionally biased region" description="Acidic residues" evidence="7">
    <location>
        <begin position="285"/>
        <end position="295"/>
    </location>
</feature>
<keyword evidence="5" id="KW-0965">Cell junction</keyword>
<dbReference type="GO" id="GO:0005912">
    <property type="term" value="C:adherens junction"/>
    <property type="evidence" value="ECO:0007669"/>
    <property type="project" value="TreeGrafter"/>
</dbReference>
<evidence type="ECO:0000313" key="9">
    <source>
        <dbReference type="Proteomes" id="UP000694621"/>
    </source>
</evidence>
<feature type="compositionally biased region" description="Polar residues" evidence="7">
    <location>
        <begin position="92"/>
        <end position="104"/>
    </location>
</feature>
<dbReference type="InterPro" id="IPR016024">
    <property type="entry name" value="ARM-type_fold"/>
</dbReference>
<proteinExistence type="inferred from homology"/>
<evidence type="ECO:0000256" key="5">
    <source>
        <dbReference type="ARBA" id="ARBA00022949"/>
    </source>
</evidence>
<feature type="region of interest" description="Disordered" evidence="7">
    <location>
        <begin position="828"/>
        <end position="863"/>
    </location>
</feature>
<evidence type="ECO:0000313" key="8">
    <source>
        <dbReference type="Ensembl" id="ENSAMXP00005040924.1"/>
    </source>
</evidence>
<dbReference type="Gene3D" id="1.25.10.10">
    <property type="entry name" value="Leucine-rich Repeat Variant"/>
    <property type="match status" value="2"/>
</dbReference>
<keyword evidence="3" id="KW-0677">Repeat</keyword>
<reference evidence="8" key="1">
    <citation type="submission" date="2025-08" db="UniProtKB">
        <authorList>
            <consortium name="Ensembl"/>
        </authorList>
    </citation>
    <scope>IDENTIFICATION</scope>
</reference>
<dbReference type="PANTHER" id="PTHR10372">
    <property type="entry name" value="PLAKOPHILLIN-RELATED"/>
    <property type="match status" value="1"/>
</dbReference>
<sequence length="946" mass="105780">MEEYDVRSAASILASVKEQEARFERLTRALEEERRNVTLQLDRANLPCGDRLPWQQVVMQEQSPSNQTSLAMMQEPQEVVEETVTIEEDPGTPTSHVSVVTSDDGTTRRTETKVTKMVKTVTTRTVRQLPLGPDGLPLPEGSSPLGSYTDSIDRRFMKNGDRFVTPQATSTLTRSYNNYNDSYGETPDSQYRHFALHDAYGDVADNYGSLSRGINYRPYRPYMPTGGYRMENSYTTLPIRKEDYGHMAQPQVPMVSSTVDLNRSQPERFQPEPYGLEDDRRSLGPDDEEPYDLEPDYSTANRRTLPGAVRTIREPLRDGPRVRGYDDPIEAELIDERHPYIPGMYSAPLAQPERGSMASLDRMGGRRSPSIDSIRKDPRWRDPDLPEVIAMLGHPIDPVKSNAAAYLQHLCYENDKIKKDVRQLKGIPVLVGLLDHPKAEVHRKACGALRNISYGKDNDNKVAIKNCDGIPALIRLLRKTNDMEVRELVTGTLWNLSSYEPLKMVIINHGLQTMTNEVIIPHSGWEPEPNEDSKPRDAEWTTVFKNTSGSVLASATNFFSVENCVCIMRNLSYHVHKEVPGADKFQDPSGLQAPGSAGPQRKKKDDAGCFGGKKAKGRRNGENDKNYDTLDLPKRTEPTKGYELLYQPEVVRLYLSLLTESQNYNTLEAAAGALQNLSAGQWTWSNYIRATVRKEKGLPILVELLRSDSDKVVRAVAIALRNLSIDHRNKDLIGSYAMRDLVSNLPSGQQRPAKNLEEDTVVAILNTIHEIVTDSSENARSLISAQAIDKLVAINRTSLSARETKAASHILQTVWSYKDLRNTLTKDGWSKTHFQPTASGAPKGSKSGKPGYDDTTLPLMEKNQGDRGCGGGAMIPMDELGPDGYSTIDQRDKDCKYKGSDGSSDLTEREPLKNDTNRKHYIRSNRPAVSLVDACDVKPQPVDSWV</sequence>